<protein>
    <recommendedName>
        <fullName evidence="4">CBS domain-containing protein</fullName>
    </recommendedName>
</protein>
<gene>
    <name evidence="5" type="ORF">H4219_000645</name>
</gene>
<dbReference type="OrthoDB" id="449052at2759"/>
<dbReference type="EMBL" id="JANBPU010000005">
    <property type="protein sequence ID" value="KAJ1921329.1"/>
    <property type="molecule type" value="Genomic_DNA"/>
</dbReference>
<keyword evidence="1" id="KW-0677">Repeat</keyword>
<dbReference type="CDD" id="cd02205">
    <property type="entry name" value="CBS_pair_SF"/>
    <property type="match status" value="1"/>
</dbReference>
<feature type="domain" description="CBS" evidence="4">
    <location>
        <begin position="268"/>
        <end position="325"/>
    </location>
</feature>
<dbReference type="Proteomes" id="UP001150538">
    <property type="component" value="Unassembled WGS sequence"/>
</dbReference>
<dbReference type="PANTHER" id="PTHR13780">
    <property type="entry name" value="AMP-ACTIVATED PROTEIN KINASE, GAMMA REGULATORY SUBUNIT"/>
    <property type="match status" value="1"/>
</dbReference>
<name>A0A9W8DR80_9FUNG</name>
<dbReference type="InterPro" id="IPR050511">
    <property type="entry name" value="AMPK_gamma/SDS23_families"/>
</dbReference>
<evidence type="ECO:0000256" key="2">
    <source>
        <dbReference type="ARBA" id="ARBA00023122"/>
    </source>
</evidence>
<keyword evidence="2 3" id="KW-0129">CBS domain</keyword>
<evidence type="ECO:0000313" key="6">
    <source>
        <dbReference type="Proteomes" id="UP001150538"/>
    </source>
</evidence>
<evidence type="ECO:0000259" key="4">
    <source>
        <dbReference type="PROSITE" id="PS51371"/>
    </source>
</evidence>
<comment type="caution">
    <text evidence="5">The sequence shown here is derived from an EMBL/GenBank/DDBJ whole genome shotgun (WGS) entry which is preliminary data.</text>
</comment>
<dbReference type="Gene3D" id="3.10.580.10">
    <property type="entry name" value="CBS-domain"/>
    <property type="match status" value="2"/>
</dbReference>
<dbReference type="InterPro" id="IPR000644">
    <property type="entry name" value="CBS_dom"/>
</dbReference>
<proteinExistence type="predicted"/>
<reference evidence="5" key="1">
    <citation type="submission" date="2022-07" db="EMBL/GenBank/DDBJ databases">
        <title>Phylogenomic reconstructions and comparative analyses of Kickxellomycotina fungi.</title>
        <authorList>
            <person name="Reynolds N.K."/>
            <person name="Stajich J.E."/>
            <person name="Barry K."/>
            <person name="Grigoriev I.V."/>
            <person name="Crous P."/>
            <person name="Smith M.E."/>
        </authorList>
    </citation>
    <scope>NUCLEOTIDE SEQUENCE</scope>
    <source>
        <strain evidence="5">NBRC 100468</strain>
    </source>
</reference>
<evidence type="ECO:0000256" key="3">
    <source>
        <dbReference type="PROSITE-ProRule" id="PRU00703"/>
    </source>
</evidence>
<dbReference type="AlphaFoldDB" id="A0A9W8DR80"/>
<accession>A0A9W8DR80</accession>
<dbReference type="PANTHER" id="PTHR13780:SF128">
    <property type="entry name" value="CBS DOMAIN-CONTAINING PROTEIN"/>
    <property type="match status" value="1"/>
</dbReference>
<organism evidence="5 6">
    <name type="scientific">Mycoemilia scoparia</name>
    <dbReference type="NCBI Taxonomy" id="417184"/>
    <lineage>
        <taxon>Eukaryota</taxon>
        <taxon>Fungi</taxon>
        <taxon>Fungi incertae sedis</taxon>
        <taxon>Zoopagomycota</taxon>
        <taxon>Kickxellomycotina</taxon>
        <taxon>Kickxellomycetes</taxon>
        <taxon>Kickxellales</taxon>
        <taxon>Kickxellaceae</taxon>
        <taxon>Mycoemilia</taxon>
    </lineage>
</organism>
<feature type="domain" description="CBS" evidence="4">
    <location>
        <begin position="25"/>
        <end position="87"/>
    </location>
</feature>
<dbReference type="Pfam" id="PF00571">
    <property type="entry name" value="CBS"/>
    <property type="match status" value="1"/>
</dbReference>
<dbReference type="PROSITE" id="PS51371">
    <property type="entry name" value="CBS"/>
    <property type="match status" value="2"/>
</dbReference>
<dbReference type="SUPFAM" id="SSF54631">
    <property type="entry name" value="CBS-domain pair"/>
    <property type="match status" value="2"/>
</dbReference>
<evidence type="ECO:0000313" key="5">
    <source>
        <dbReference type="EMBL" id="KAJ1921329.1"/>
    </source>
</evidence>
<dbReference type="InterPro" id="IPR046342">
    <property type="entry name" value="CBS_dom_sf"/>
</dbReference>
<keyword evidence="6" id="KW-1185">Reference proteome</keyword>
<evidence type="ECO:0000256" key="1">
    <source>
        <dbReference type="ARBA" id="ARBA00022737"/>
    </source>
</evidence>
<sequence>MIPQSPERDVLSHSTVQEVLSFKRDIHMYIDVGKDDSISTALKLMLEGDVLSLPVYEESGGKRKYVDLVTIEDIRNHIISWDGLDDEIKHQELGGKSRGPTVLEEPVSNIVSKPHSKPPVISINSSLDELLALFSECRRHRVLVNMSEGDESPPVSLTQSDLLRFLNHNNHKFGAYFDLAVSEIAKLQGASAIVSDNSSHLATIKIRETALNGFQKLRDLHLGALGILDGDGRLVTELAGTSLRWLTEDKINLLGRPVLAYLFGLNCSISAPYICRKEFTISQVTMGLLRTKARRAWILDSMNRPIGVITLNDLLSVFQTSPQQTVASSRMNIQSYAARTIKNAH</sequence>